<dbReference type="GO" id="GO:0005764">
    <property type="term" value="C:lysosome"/>
    <property type="evidence" value="ECO:0007669"/>
    <property type="project" value="TreeGrafter"/>
</dbReference>
<feature type="domain" description="Peptidase A1" evidence="3">
    <location>
        <begin position="381"/>
        <end position="672"/>
    </location>
</feature>
<reference evidence="4" key="1">
    <citation type="submission" date="2023-06" db="EMBL/GenBank/DDBJ databases">
        <title>Genomic analysis of the entomopathogenic nematode Steinernema hermaphroditum.</title>
        <authorList>
            <person name="Schwarz E.M."/>
            <person name="Heppert J.K."/>
            <person name="Baniya A."/>
            <person name="Schwartz H.T."/>
            <person name="Tan C.-H."/>
            <person name="Antoshechkin I."/>
            <person name="Sternberg P.W."/>
            <person name="Goodrich-Blair H."/>
            <person name="Dillman A.R."/>
        </authorList>
    </citation>
    <scope>NUCLEOTIDE SEQUENCE</scope>
    <source>
        <strain evidence="4">PS9179</strain>
        <tissue evidence="4">Whole animal</tissue>
    </source>
</reference>
<dbReference type="InterPro" id="IPR034164">
    <property type="entry name" value="Pepsin-like_dom"/>
</dbReference>
<dbReference type="GO" id="GO:0004190">
    <property type="term" value="F:aspartic-type endopeptidase activity"/>
    <property type="evidence" value="ECO:0007669"/>
    <property type="project" value="InterPro"/>
</dbReference>
<keyword evidence="5" id="KW-1185">Reference proteome</keyword>
<sequence>MIRWFVCCVLLYFCEAVLVDVGESNLRVKRRVIPLETPVHYHHNPDDYAALETLFNVGTPSQLGQFIVDTTLGDLEMTVCPSQDPSVDEQPCFDRYVSSTFHHTSALTGIDRFDSALLSNDYEMTNVTFLIRPPKTVNTGRIGCGWPSLKKHPGDTFFPFKYLEHWQRKQFSIALALNGCEGLLDWGNTKNCPDSDKTTHVAITSKGYWQFALLGFEFGDFKQSFSMQAMITTTKEYIGMPKTILKKMMAAYNIRFDGLYGAYTVACNQTLPDFHFNVNNATLTIKSAQLVYQEEHLQNGRCVVNFEDSSKRLFGPEWYFGLPVMTSYCVNFDYDGVRLGFTPNTLICHNCHCHDHDDNGGLNTSSKAYHFHHNPLDYVALETIFNMGTPSQLGQFIVDTTTADVQVTLCPNETPSQNDQPCFNHFRSSSFDYTSALTAHDRFDSALGANEVSLPDVVFMVRSPHAANTGRIGLAWPSLHIHPEDTSFPLQYLKHWQRKQFSIALALNGCEGLLDWGNTKNCPDNSLTKYIPLSSKRFWQFSITGFEFGKFKEVFLSQAIVASTKEYIGMPRRYLAKMMEAYGIQYDGLYGAYSVDCNATIPDFSFYVNDVMLTIKRSQLIYSEEPLPDGKCVVNFEDSTGYLLGLDWYFGLPIMTSYCVNFDYDGVRLGFTPNTLLCQDCHCDNQ</sequence>
<dbReference type="Pfam" id="PF00026">
    <property type="entry name" value="Asp"/>
    <property type="match status" value="2"/>
</dbReference>
<evidence type="ECO:0000313" key="5">
    <source>
        <dbReference type="Proteomes" id="UP001175271"/>
    </source>
</evidence>
<dbReference type="Proteomes" id="UP001175271">
    <property type="component" value="Unassembled WGS sequence"/>
</dbReference>
<organism evidence="4 5">
    <name type="scientific">Steinernema hermaphroditum</name>
    <dbReference type="NCBI Taxonomy" id="289476"/>
    <lineage>
        <taxon>Eukaryota</taxon>
        <taxon>Metazoa</taxon>
        <taxon>Ecdysozoa</taxon>
        <taxon>Nematoda</taxon>
        <taxon>Chromadorea</taxon>
        <taxon>Rhabditida</taxon>
        <taxon>Tylenchina</taxon>
        <taxon>Panagrolaimomorpha</taxon>
        <taxon>Strongyloidoidea</taxon>
        <taxon>Steinernematidae</taxon>
        <taxon>Steinernema</taxon>
    </lineage>
</organism>
<gene>
    <name evidence="4" type="ORF">QR680_005873</name>
</gene>
<dbReference type="PANTHER" id="PTHR47966">
    <property type="entry name" value="BETA-SITE APP-CLEAVING ENZYME, ISOFORM A-RELATED"/>
    <property type="match status" value="1"/>
</dbReference>
<evidence type="ECO:0000256" key="2">
    <source>
        <dbReference type="SAM" id="SignalP"/>
    </source>
</evidence>
<dbReference type="PROSITE" id="PS51767">
    <property type="entry name" value="PEPTIDASE_A1"/>
    <property type="match status" value="2"/>
</dbReference>
<comment type="caution">
    <text evidence="4">The sequence shown here is derived from an EMBL/GenBank/DDBJ whole genome shotgun (WGS) entry which is preliminary data.</text>
</comment>
<comment type="similarity">
    <text evidence="1">Belongs to the peptidase A1 family.</text>
</comment>
<dbReference type="GO" id="GO:0006508">
    <property type="term" value="P:proteolysis"/>
    <property type="evidence" value="ECO:0007669"/>
    <property type="project" value="InterPro"/>
</dbReference>
<accession>A0AA39LVM8</accession>
<name>A0AA39LVM8_9BILA</name>
<evidence type="ECO:0000256" key="1">
    <source>
        <dbReference type="ARBA" id="ARBA00007447"/>
    </source>
</evidence>
<dbReference type="EMBL" id="JAUCMV010000003">
    <property type="protein sequence ID" value="KAK0411841.1"/>
    <property type="molecule type" value="Genomic_DNA"/>
</dbReference>
<dbReference type="Gene3D" id="2.40.70.10">
    <property type="entry name" value="Acid Proteases"/>
    <property type="match status" value="2"/>
</dbReference>
<dbReference type="InterPro" id="IPR001461">
    <property type="entry name" value="Aspartic_peptidase_A1"/>
</dbReference>
<dbReference type="PANTHER" id="PTHR47966:SF8">
    <property type="entry name" value="ASPARTIC PROTEASE 1-RELATED"/>
    <property type="match status" value="1"/>
</dbReference>
<evidence type="ECO:0000313" key="4">
    <source>
        <dbReference type="EMBL" id="KAK0411841.1"/>
    </source>
</evidence>
<proteinExistence type="inferred from homology"/>
<dbReference type="CDD" id="cd05471">
    <property type="entry name" value="pepsin_like"/>
    <property type="match status" value="1"/>
</dbReference>
<dbReference type="AlphaFoldDB" id="A0AA39LVM8"/>
<keyword evidence="2" id="KW-0732">Signal</keyword>
<dbReference type="InterPro" id="IPR033121">
    <property type="entry name" value="PEPTIDASE_A1"/>
</dbReference>
<dbReference type="SUPFAM" id="SSF50630">
    <property type="entry name" value="Acid proteases"/>
    <property type="match status" value="2"/>
</dbReference>
<feature type="signal peptide" evidence="2">
    <location>
        <begin position="1"/>
        <end position="16"/>
    </location>
</feature>
<dbReference type="InterPro" id="IPR021109">
    <property type="entry name" value="Peptidase_aspartic_dom_sf"/>
</dbReference>
<feature type="domain" description="Peptidase A1" evidence="3">
    <location>
        <begin position="51"/>
        <end position="342"/>
    </location>
</feature>
<feature type="chain" id="PRO_5041227508" description="Peptidase A1 domain-containing protein" evidence="2">
    <location>
        <begin position="17"/>
        <end position="686"/>
    </location>
</feature>
<protein>
    <recommendedName>
        <fullName evidence="3">Peptidase A1 domain-containing protein</fullName>
    </recommendedName>
</protein>
<evidence type="ECO:0000259" key="3">
    <source>
        <dbReference type="PROSITE" id="PS51767"/>
    </source>
</evidence>